<feature type="compositionally biased region" description="Basic and acidic residues" evidence="1">
    <location>
        <begin position="33"/>
        <end position="44"/>
    </location>
</feature>
<feature type="compositionally biased region" description="Basic and acidic residues" evidence="1">
    <location>
        <begin position="136"/>
        <end position="153"/>
    </location>
</feature>
<evidence type="ECO:0000313" key="2">
    <source>
        <dbReference type="EMBL" id="KAF1970641.1"/>
    </source>
</evidence>
<feature type="region of interest" description="Disordered" evidence="1">
    <location>
        <begin position="92"/>
        <end position="166"/>
    </location>
</feature>
<accession>A0A6A5V049</accession>
<feature type="compositionally biased region" description="Polar residues" evidence="1">
    <location>
        <begin position="1"/>
        <end position="12"/>
    </location>
</feature>
<dbReference type="AlphaFoldDB" id="A0A6A5V049"/>
<keyword evidence="3" id="KW-1185">Reference proteome</keyword>
<reference evidence="2" key="1">
    <citation type="journal article" date="2020" name="Stud. Mycol.">
        <title>101 Dothideomycetes genomes: a test case for predicting lifestyles and emergence of pathogens.</title>
        <authorList>
            <person name="Haridas S."/>
            <person name="Albert R."/>
            <person name="Binder M."/>
            <person name="Bloem J."/>
            <person name="Labutti K."/>
            <person name="Salamov A."/>
            <person name="Andreopoulos B."/>
            <person name="Baker S."/>
            <person name="Barry K."/>
            <person name="Bills G."/>
            <person name="Bluhm B."/>
            <person name="Cannon C."/>
            <person name="Castanera R."/>
            <person name="Culley D."/>
            <person name="Daum C."/>
            <person name="Ezra D."/>
            <person name="Gonzalez J."/>
            <person name="Henrissat B."/>
            <person name="Kuo A."/>
            <person name="Liang C."/>
            <person name="Lipzen A."/>
            <person name="Lutzoni F."/>
            <person name="Magnuson J."/>
            <person name="Mondo S."/>
            <person name="Nolan M."/>
            <person name="Ohm R."/>
            <person name="Pangilinan J."/>
            <person name="Park H.-J."/>
            <person name="Ramirez L."/>
            <person name="Alfaro M."/>
            <person name="Sun H."/>
            <person name="Tritt A."/>
            <person name="Yoshinaga Y."/>
            <person name="Zwiers L.-H."/>
            <person name="Turgeon B."/>
            <person name="Goodwin S."/>
            <person name="Spatafora J."/>
            <person name="Crous P."/>
            <person name="Grigoriev I."/>
        </authorList>
    </citation>
    <scope>NUCLEOTIDE SEQUENCE</scope>
    <source>
        <strain evidence="2">CBS 107.79</strain>
    </source>
</reference>
<sequence>MNIDINTMSTPRSIEDLAEQEPPNEVSWFLDEAEPRTQETREGGTRSSKKSTWLHAAVKAAPPNRAQEQILNALYADQEPDYKELARRIWKGKQRDDEVEAADRQHQHNDSRRDLEYDFNQIIGPSPDAEESPPQNEDRQKSPAPNKDPDDWKIGPSTQDKVENHDNKIPIKIEFVGSMGIPAALCAYEPQS</sequence>
<dbReference type="Proteomes" id="UP000800036">
    <property type="component" value="Unassembled WGS sequence"/>
</dbReference>
<evidence type="ECO:0000256" key="1">
    <source>
        <dbReference type="SAM" id="MobiDB-lite"/>
    </source>
</evidence>
<evidence type="ECO:0000313" key="3">
    <source>
        <dbReference type="Proteomes" id="UP000800036"/>
    </source>
</evidence>
<dbReference type="EMBL" id="ML976699">
    <property type="protein sequence ID" value="KAF1970641.1"/>
    <property type="molecule type" value="Genomic_DNA"/>
</dbReference>
<protein>
    <submittedName>
        <fullName evidence="2">Uncharacterized protein</fullName>
    </submittedName>
</protein>
<name>A0A6A5V049_9PLEO</name>
<proteinExistence type="predicted"/>
<feature type="region of interest" description="Disordered" evidence="1">
    <location>
        <begin position="1"/>
        <end position="66"/>
    </location>
</feature>
<gene>
    <name evidence="2" type="ORF">BU23DRAFT_570568</name>
</gene>
<organism evidence="2 3">
    <name type="scientific">Bimuria novae-zelandiae CBS 107.79</name>
    <dbReference type="NCBI Taxonomy" id="1447943"/>
    <lineage>
        <taxon>Eukaryota</taxon>
        <taxon>Fungi</taxon>
        <taxon>Dikarya</taxon>
        <taxon>Ascomycota</taxon>
        <taxon>Pezizomycotina</taxon>
        <taxon>Dothideomycetes</taxon>
        <taxon>Pleosporomycetidae</taxon>
        <taxon>Pleosporales</taxon>
        <taxon>Massarineae</taxon>
        <taxon>Didymosphaeriaceae</taxon>
        <taxon>Bimuria</taxon>
    </lineage>
</organism>
<feature type="compositionally biased region" description="Basic and acidic residues" evidence="1">
    <location>
        <begin position="92"/>
        <end position="116"/>
    </location>
</feature>